<dbReference type="SUPFAM" id="SSF49482">
    <property type="entry name" value="Aromatic compound dioxygenase"/>
    <property type="match status" value="1"/>
</dbReference>
<dbReference type="EMBL" id="MU252046">
    <property type="protein sequence ID" value="KAG9228145.1"/>
    <property type="molecule type" value="Genomic_DNA"/>
</dbReference>
<keyword evidence="2" id="KW-1185">Reference proteome</keyword>
<sequence length="53" mass="6066">TDDESFPRGIMSTDETGIAEFLAIFPGYYITRITQRCIPSTRRTALLQRDVNQ</sequence>
<accession>A0A9P7Y6J1</accession>
<evidence type="ECO:0000313" key="1">
    <source>
        <dbReference type="EMBL" id="KAG9228145.1"/>
    </source>
</evidence>
<evidence type="ECO:0000313" key="2">
    <source>
        <dbReference type="Proteomes" id="UP000824998"/>
    </source>
</evidence>
<dbReference type="AlphaFoldDB" id="A0A9P7Y6J1"/>
<gene>
    <name evidence="1" type="ORF">BJ875DRAFT_390019</name>
</gene>
<comment type="caution">
    <text evidence="1">The sequence shown here is derived from an EMBL/GenBank/DDBJ whole genome shotgun (WGS) entry which is preliminary data.</text>
</comment>
<name>A0A9P7Y6J1_9HELO</name>
<dbReference type="InterPro" id="IPR015889">
    <property type="entry name" value="Intradiol_dOase_core"/>
</dbReference>
<organism evidence="1 2">
    <name type="scientific">Amylocarpus encephaloides</name>
    <dbReference type="NCBI Taxonomy" id="45428"/>
    <lineage>
        <taxon>Eukaryota</taxon>
        <taxon>Fungi</taxon>
        <taxon>Dikarya</taxon>
        <taxon>Ascomycota</taxon>
        <taxon>Pezizomycotina</taxon>
        <taxon>Leotiomycetes</taxon>
        <taxon>Helotiales</taxon>
        <taxon>Helotiales incertae sedis</taxon>
        <taxon>Amylocarpus</taxon>
    </lineage>
</organism>
<proteinExistence type="predicted"/>
<protein>
    <submittedName>
        <fullName evidence="1">Uncharacterized protein</fullName>
    </submittedName>
</protein>
<dbReference type="OrthoDB" id="121380at2759"/>
<dbReference type="GO" id="GO:0016702">
    <property type="term" value="F:oxidoreductase activity, acting on single donors with incorporation of molecular oxygen, incorporation of two atoms of oxygen"/>
    <property type="evidence" value="ECO:0007669"/>
    <property type="project" value="InterPro"/>
</dbReference>
<feature type="non-terminal residue" evidence="1">
    <location>
        <position position="1"/>
    </location>
</feature>
<dbReference type="Proteomes" id="UP000824998">
    <property type="component" value="Unassembled WGS sequence"/>
</dbReference>
<reference evidence="1" key="1">
    <citation type="journal article" date="2021" name="IMA Fungus">
        <title>Genomic characterization of three marine fungi, including Emericellopsis atlantica sp. nov. with signatures of a generalist lifestyle and marine biomass degradation.</title>
        <authorList>
            <person name="Hagestad O.C."/>
            <person name="Hou L."/>
            <person name="Andersen J.H."/>
            <person name="Hansen E.H."/>
            <person name="Altermark B."/>
            <person name="Li C."/>
            <person name="Kuhnert E."/>
            <person name="Cox R.J."/>
            <person name="Crous P.W."/>
            <person name="Spatafora J.W."/>
            <person name="Lail K."/>
            <person name="Amirebrahimi M."/>
            <person name="Lipzen A."/>
            <person name="Pangilinan J."/>
            <person name="Andreopoulos W."/>
            <person name="Hayes R.D."/>
            <person name="Ng V."/>
            <person name="Grigoriev I.V."/>
            <person name="Jackson S.A."/>
            <person name="Sutton T.D.S."/>
            <person name="Dobson A.D.W."/>
            <person name="Rama T."/>
        </authorList>
    </citation>
    <scope>NUCLEOTIDE SEQUENCE</scope>
    <source>
        <strain evidence="1">TRa018bII</strain>
    </source>
</reference>
<dbReference type="GO" id="GO:0005506">
    <property type="term" value="F:iron ion binding"/>
    <property type="evidence" value="ECO:0007669"/>
    <property type="project" value="InterPro"/>
</dbReference>